<sequence length="399" mass="43883">MRLFLVVVCVRSSRRRNRSLGGLLTARTANRTAKECRLLLLDGGRSGRWRRTLCPFGTFSAFRTLRPLRTFRAFYPFRTLCALGTFSSFRTFCPLGDRLRRANDRLRETIGAVAITAVGIAVRALITFTAAETALALIVIAFAAMRTPVVAVAVVAAFVAIPAEFLPVVSIVAIVPVVPLLVAPIAAIIVAIVVEALVTRLPVLKAVLIVEVARLLLRELRLLQIGLLPSLATKRLLSGELVAFLVTELIAVRTLRARERMRAGGPVTYGVNTALLRHLFAIAEDDAIVVFRVLQVILSQHRIARRQRVTRKRYVLLGDMRGRAADFHIGPRALETAHQGILRFAVIVIIIVVVSTATATVLLTLPHGLPFMLVDTLPPAHADRYAAPWILRSNSIIRF</sequence>
<keyword evidence="1" id="KW-0472">Membrane</keyword>
<dbReference type="AlphaFoldDB" id="A0A1I7NUG7"/>
<feature type="transmembrane region" description="Helical" evidence="1">
    <location>
        <begin position="110"/>
        <end position="128"/>
    </location>
</feature>
<organism evidence="2 3">
    <name type="scientific">Hyphomicrobium facile</name>
    <dbReference type="NCBI Taxonomy" id="51670"/>
    <lineage>
        <taxon>Bacteria</taxon>
        <taxon>Pseudomonadati</taxon>
        <taxon>Pseudomonadota</taxon>
        <taxon>Alphaproteobacteria</taxon>
        <taxon>Hyphomicrobiales</taxon>
        <taxon>Hyphomicrobiaceae</taxon>
        <taxon>Hyphomicrobium</taxon>
    </lineage>
</organism>
<feature type="transmembrane region" description="Helical" evidence="1">
    <location>
        <begin position="134"/>
        <end position="161"/>
    </location>
</feature>
<keyword evidence="1" id="KW-1133">Transmembrane helix</keyword>
<keyword evidence="3" id="KW-1185">Reference proteome</keyword>
<protein>
    <submittedName>
        <fullName evidence="2">Uncharacterized protein</fullName>
    </submittedName>
</protein>
<accession>A0A1I7NUG7</accession>
<keyword evidence="1" id="KW-0812">Transmembrane</keyword>
<proteinExistence type="predicted"/>
<feature type="transmembrane region" description="Helical" evidence="1">
    <location>
        <begin position="341"/>
        <end position="365"/>
    </location>
</feature>
<evidence type="ECO:0000313" key="3">
    <source>
        <dbReference type="Proteomes" id="UP000199423"/>
    </source>
</evidence>
<dbReference type="EMBL" id="FPCH01000003">
    <property type="protein sequence ID" value="SFV38238.1"/>
    <property type="molecule type" value="Genomic_DNA"/>
</dbReference>
<gene>
    <name evidence="2" type="ORF">SAMN04488557_3647</name>
</gene>
<dbReference type="Proteomes" id="UP000199423">
    <property type="component" value="Unassembled WGS sequence"/>
</dbReference>
<evidence type="ECO:0000313" key="2">
    <source>
        <dbReference type="EMBL" id="SFV38238.1"/>
    </source>
</evidence>
<reference evidence="3" key="1">
    <citation type="submission" date="2016-10" db="EMBL/GenBank/DDBJ databases">
        <authorList>
            <person name="Varghese N."/>
            <person name="Submissions S."/>
        </authorList>
    </citation>
    <scope>NUCLEOTIDE SEQUENCE [LARGE SCALE GENOMIC DNA]</scope>
    <source>
        <strain evidence="3">DSM 1565</strain>
    </source>
</reference>
<evidence type="ECO:0000256" key="1">
    <source>
        <dbReference type="SAM" id="Phobius"/>
    </source>
</evidence>
<feature type="transmembrane region" description="Helical" evidence="1">
    <location>
        <begin position="168"/>
        <end position="194"/>
    </location>
</feature>
<name>A0A1I7NUG7_9HYPH</name>